<dbReference type="PANTHER" id="PTHR31306">
    <property type="entry name" value="ALPHA-1,6-MANNOSYLTRANSFERASE MNN11-RELATED"/>
    <property type="match status" value="1"/>
</dbReference>
<accession>A0A7S0RWM9</accession>
<gene>
    <name evidence="5" type="ORF">POBO1169_LOCUS18481</name>
</gene>
<dbReference type="InterPro" id="IPR008630">
    <property type="entry name" value="Glyco_trans_34"/>
</dbReference>
<reference evidence="5" key="1">
    <citation type="submission" date="2021-01" db="EMBL/GenBank/DDBJ databases">
        <authorList>
            <person name="Corre E."/>
            <person name="Pelletier E."/>
            <person name="Niang G."/>
            <person name="Scheremetjew M."/>
            <person name="Finn R."/>
            <person name="Kale V."/>
            <person name="Holt S."/>
            <person name="Cochrane G."/>
            <person name="Meng A."/>
            <person name="Brown T."/>
            <person name="Cohen L."/>
        </authorList>
    </citation>
    <scope>NUCLEOTIDE SEQUENCE</scope>
    <source>
        <strain evidence="5">CCMP722</strain>
    </source>
</reference>
<keyword evidence="4" id="KW-1133">Transmembrane helix</keyword>
<organism evidence="5">
    <name type="scientific">Pyramimonas obovata</name>
    <dbReference type="NCBI Taxonomy" id="1411642"/>
    <lineage>
        <taxon>Eukaryota</taxon>
        <taxon>Viridiplantae</taxon>
        <taxon>Chlorophyta</taxon>
        <taxon>Pyramimonadophyceae</taxon>
        <taxon>Pyramimonadales</taxon>
        <taxon>Pyramimonadaceae</taxon>
        <taxon>Pyramimonas</taxon>
        <taxon>Pyramimonas incertae sedis</taxon>
    </lineage>
</organism>
<evidence type="ECO:0000256" key="4">
    <source>
        <dbReference type="SAM" id="Phobius"/>
    </source>
</evidence>
<sequence length="319" mass="37073">MPPQPLNFLIVLKVCIVVFAVFIVVSSISFVSNRTKLEEKKPTGPWKKYGLVSACVVPGAPKKGSTMYTREVVQDSLLNKLAYCSQNDDTACHLSTRSSDKCNSFVWEKEFSLQRHLHEHEWLLWADCDALMTNLTLSLDSVTKQAQPGDDLLVIRDHQFYNLGILMIRSSKWSEWFLREMLSMRDWMEYMKGAWRDQKALIVLMNKHPDIRSHIGVVERHSLNSYAVFWRPGDLMYHQVNCKPQPDNLKSGYFPKCRDLFQEKARWTRETAVLKHKLPSSDALGDLLKPVAVRPNLYESFWCWTRRMAVKGRNNTKPY</sequence>
<dbReference type="Gene3D" id="3.90.550.10">
    <property type="entry name" value="Spore Coat Polysaccharide Biosynthesis Protein SpsA, Chain A"/>
    <property type="match status" value="1"/>
</dbReference>
<comment type="similarity">
    <text evidence="1">Belongs to the glycosyltransferase 34 family.</text>
</comment>
<evidence type="ECO:0000313" key="5">
    <source>
        <dbReference type="EMBL" id="CAD8688113.1"/>
    </source>
</evidence>
<dbReference type="EMBL" id="HBFA01036942">
    <property type="protein sequence ID" value="CAD8688113.1"/>
    <property type="molecule type" value="Transcribed_RNA"/>
</dbReference>
<dbReference type="GO" id="GO:0000139">
    <property type="term" value="C:Golgi membrane"/>
    <property type="evidence" value="ECO:0007669"/>
    <property type="project" value="TreeGrafter"/>
</dbReference>
<dbReference type="GO" id="GO:0016757">
    <property type="term" value="F:glycosyltransferase activity"/>
    <property type="evidence" value="ECO:0007669"/>
    <property type="project" value="UniProtKB-KW"/>
</dbReference>
<proteinExistence type="inferred from homology"/>
<evidence type="ECO:0000256" key="3">
    <source>
        <dbReference type="ARBA" id="ARBA00022679"/>
    </source>
</evidence>
<feature type="transmembrane region" description="Helical" evidence="4">
    <location>
        <begin position="6"/>
        <end position="31"/>
    </location>
</feature>
<dbReference type="InterPro" id="IPR029044">
    <property type="entry name" value="Nucleotide-diphossugar_trans"/>
</dbReference>
<keyword evidence="4" id="KW-0812">Transmembrane</keyword>
<evidence type="ECO:0008006" key="6">
    <source>
        <dbReference type="Google" id="ProtNLM"/>
    </source>
</evidence>
<dbReference type="AlphaFoldDB" id="A0A7S0RWM9"/>
<keyword evidence="2" id="KW-0328">Glycosyltransferase</keyword>
<dbReference type="PANTHER" id="PTHR31306:SF4">
    <property type="entry name" value="ALPHA-1,2-GALACTOSYLTRANSFERASE"/>
    <property type="match status" value="1"/>
</dbReference>
<name>A0A7S0RWM9_9CHLO</name>
<keyword evidence="4" id="KW-0472">Membrane</keyword>
<protein>
    <recommendedName>
        <fullName evidence="6">Glycosyltransferase</fullName>
    </recommendedName>
</protein>
<dbReference type="GO" id="GO:0006487">
    <property type="term" value="P:protein N-linked glycosylation"/>
    <property type="evidence" value="ECO:0007669"/>
    <property type="project" value="TreeGrafter"/>
</dbReference>
<evidence type="ECO:0000256" key="2">
    <source>
        <dbReference type="ARBA" id="ARBA00022676"/>
    </source>
</evidence>
<evidence type="ECO:0000256" key="1">
    <source>
        <dbReference type="ARBA" id="ARBA00005664"/>
    </source>
</evidence>
<dbReference type="Pfam" id="PF05637">
    <property type="entry name" value="Glyco_transf_34"/>
    <property type="match status" value="2"/>
</dbReference>
<keyword evidence="3" id="KW-0808">Transferase</keyword>